<dbReference type="Proteomes" id="UP000601597">
    <property type="component" value="Unassembled WGS sequence"/>
</dbReference>
<accession>A0ABQ3BBH7</accession>
<evidence type="ECO:0008006" key="4">
    <source>
        <dbReference type="Google" id="ProtNLM"/>
    </source>
</evidence>
<evidence type="ECO:0000313" key="2">
    <source>
        <dbReference type="EMBL" id="GGY82707.1"/>
    </source>
</evidence>
<name>A0ABQ3BBH7_9GAMM</name>
<feature type="transmembrane region" description="Helical" evidence="1">
    <location>
        <begin position="12"/>
        <end position="31"/>
    </location>
</feature>
<evidence type="ECO:0000313" key="3">
    <source>
        <dbReference type="Proteomes" id="UP000601597"/>
    </source>
</evidence>
<proteinExistence type="predicted"/>
<keyword evidence="1" id="KW-0812">Transmembrane</keyword>
<protein>
    <recommendedName>
        <fullName evidence="4">DUF945 domain-containing protein</fullName>
    </recommendedName>
</protein>
<dbReference type="EMBL" id="BMXV01000008">
    <property type="protein sequence ID" value="GGY82707.1"/>
    <property type="molecule type" value="Genomic_DNA"/>
</dbReference>
<evidence type="ECO:0000256" key="1">
    <source>
        <dbReference type="SAM" id="Phobius"/>
    </source>
</evidence>
<gene>
    <name evidence="2" type="ORF">GCM10007071_32750</name>
</gene>
<keyword evidence="3" id="KW-1185">Reference proteome</keyword>
<dbReference type="RefSeq" id="WP_189577920.1">
    <property type="nucleotide sequence ID" value="NZ_BMXV01000008.1"/>
</dbReference>
<organism evidence="2 3">
    <name type="scientific">Marinobacter zhanjiangensis</name>
    <dbReference type="NCBI Taxonomy" id="578215"/>
    <lineage>
        <taxon>Bacteria</taxon>
        <taxon>Pseudomonadati</taxon>
        <taxon>Pseudomonadota</taxon>
        <taxon>Gammaproteobacteria</taxon>
        <taxon>Pseudomonadales</taxon>
        <taxon>Marinobacteraceae</taxon>
        <taxon>Marinobacter</taxon>
    </lineage>
</organism>
<keyword evidence="1" id="KW-0472">Membrane</keyword>
<reference evidence="3" key="1">
    <citation type="journal article" date="2019" name="Int. J. Syst. Evol. Microbiol.">
        <title>The Global Catalogue of Microorganisms (GCM) 10K type strain sequencing project: providing services to taxonomists for standard genome sequencing and annotation.</title>
        <authorList>
            <consortium name="The Broad Institute Genomics Platform"/>
            <consortium name="The Broad Institute Genome Sequencing Center for Infectious Disease"/>
            <person name="Wu L."/>
            <person name="Ma J."/>
        </authorList>
    </citation>
    <scope>NUCLEOTIDE SEQUENCE [LARGE SCALE GENOMIC DNA]</scope>
    <source>
        <strain evidence="3">KCTC 22280</strain>
    </source>
</reference>
<keyword evidence="1" id="KW-1133">Transmembrane helix</keyword>
<comment type="caution">
    <text evidence="2">The sequence shown here is derived from an EMBL/GenBank/DDBJ whole genome shotgun (WGS) entry which is preliminary data.</text>
</comment>
<sequence>MSEVTTPSGKNKGIIAVVAIIVILAILYFVISGVVDSKVEAKVVETIDTIEQESDGDAIITYDSVDSSLFSNSATLSGVQVGSQQEGDIFRADSITVVMDGYTESERLPDTFSIAVENLQILNEELLAEMSSFAEIDYRDHPMDFLFGYEFDGGSNELETNLNWSTEGLSNFTHELTMSDVSGSWDAIQAAYQENQGDTDFTPAQTRAIESELQNIHFNRTMVRYENDGEVELILEAVAGNNGVSAETLKNQIMAGIEQQLGDSAMADEIRTFIENPEQLSVTIEPEAPLSMEELTQVSMMLMMGAAAEAAKTLGLTVDAN</sequence>